<dbReference type="CDD" id="cd16664">
    <property type="entry name" value="RING-Ubox_PUB"/>
    <property type="match status" value="1"/>
</dbReference>
<feature type="compositionally biased region" description="Polar residues" evidence="1">
    <location>
        <begin position="304"/>
        <end position="313"/>
    </location>
</feature>
<comment type="caution">
    <text evidence="4">The sequence shown here is derived from an EMBL/GenBank/DDBJ whole genome shotgun (WGS) entry which is preliminary data.</text>
</comment>
<reference evidence="4 5" key="1">
    <citation type="journal article" date="2013" name="Curr. Biol.">
        <title>The Genome of the Foraminiferan Reticulomyxa filosa.</title>
        <authorList>
            <person name="Glockner G."/>
            <person name="Hulsmann N."/>
            <person name="Schleicher M."/>
            <person name="Noegel A.A."/>
            <person name="Eichinger L."/>
            <person name="Gallinger C."/>
            <person name="Pawlowski J."/>
            <person name="Sierra R."/>
            <person name="Euteneuer U."/>
            <person name="Pillet L."/>
            <person name="Moustafa A."/>
            <person name="Platzer M."/>
            <person name="Groth M."/>
            <person name="Szafranski K."/>
            <person name="Schliwa M."/>
        </authorList>
    </citation>
    <scope>NUCLEOTIDE SEQUENCE [LARGE SCALE GENOMIC DNA]</scope>
</reference>
<dbReference type="OrthoDB" id="10064100at2759"/>
<dbReference type="GO" id="GO:0004842">
    <property type="term" value="F:ubiquitin-protein transferase activity"/>
    <property type="evidence" value="ECO:0007669"/>
    <property type="project" value="InterPro"/>
</dbReference>
<dbReference type="PANTHER" id="PTHR45958:SF18">
    <property type="entry name" value="U-BOX DOMAIN-CONTAINING PROTEIN"/>
    <property type="match status" value="1"/>
</dbReference>
<evidence type="ECO:0000313" key="5">
    <source>
        <dbReference type="Proteomes" id="UP000023152"/>
    </source>
</evidence>
<keyword evidence="2" id="KW-0472">Membrane</keyword>
<keyword evidence="2" id="KW-1133">Transmembrane helix</keyword>
<dbReference type="SMART" id="SM00504">
    <property type="entry name" value="Ubox"/>
    <property type="match status" value="1"/>
</dbReference>
<dbReference type="SUPFAM" id="SSF57850">
    <property type="entry name" value="RING/U-box"/>
    <property type="match status" value="1"/>
</dbReference>
<accession>X6P0E2</accession>
<evidence type="ECO:0000313" key="4">
    <source>
        <dbReference type="EMBL" id="ETO31544.1"/>
    </source>
</evidence>
<gene>
    <name evidence="4" type="ORF">RFI_05574</name>
</gene>
<name>X6P0E2_RETFI</name>
<dbReference type="InterPro" id="IPR003613">
    <property type="entry name" value="Ubox_domain"/>
</dbReference>
<feature type="compositionally biased region" description="Basic and acidic residues" evidence="1">
    <location>
        <begin position="291"/>
        <end position="303"/>
    </location>
</feature>
<dbReference type="AlphaFoldDB" id="X6P0E2"/>
<feature type="transmembrane region" description="Helical" evidence="2">
    <location>
        <begin position="611"/>
        <end position="630"/>
    </location>
</feature>
<dbReference type="PROSITE" id="PS51698">
    <property type="entry name" value="U_BOX"/>
    <property type="match status" value="1"/>
</dbReference>
<dbReference type="SUPFAM" id="SSF52540">
    <property type="entry name" value="P-loop containing nucleoside triphosphate hydrolases"/>
    <property type="match status" value="1"/>
</dbReference>
<sequence>MFLYSTKKSFFLENNIAKNAQQMKANENLLIICLFLFDLQILCWKFFQDLEYKQAGRNWLVNEKVSAISGIFLSFFFDRSDSFLFSCALHVRRTYEKKKRVNWNNFFPSIIFSQKDKRRQRTESLIYQIKLGWSKKNKANFFFWSLWITELLGSHKQLNINLKPRRDLLRQTLKQINFDQSEYFENFGKEKSVNQQQEQKKMNGAGRSFGKMLNLALNASGRVVKSNGTVVSQTLSDDEGRESESNPWDFETTAAMKKRKNESSGSSSGSNNSSGSSGSSNNSSTSSHVGKSSEQDWQKDNRLTDPSSPSILNLNEDRYSPSPMSLSAKSARNSYNHHGSDSGRRRKKVFQEVKSVNRSSISSASASSPSRVNHSGLVNLYGHIPEHFICPITQDLMRNPVTIDSGHTFERQAITDWFNQGQAINPVTGEELSDTQIRHGLFFLFFSINLFIPNFALADAIRDWKDRLAEELFRISTDGVLCYKNGLLTFDEKVAVNQRQQQQQPQPQPQLQPQSQQSVANEMERKVYKTPIIAFMGPNKIGKSTLLNLIAETSVFITLDDIPSETGQTKVVRMKYIQRPDRSFLLLDVEGLFPNWLIFFFFSVAFPMHVVFSKFLLLSFFLKKALTFFFKKKRGSLSKLGHIIRFFFTKKKVRTQRCMRVYGGKKKRNNKEEKDSKELAQTEELVSESVMKIFLAVYCISSVIVWNDTNENNPILKSLLQKADAMISDMNSQVCSPSGDLRHVRILSQCDQSAIPSNVQQFLKNKTAELQDYLHKQAKSKLTHKPAFIILKRDFTESADLIHPEVHPPPLITFV</sequence>
<evidence type="ECO:0000256" key="2">
    <source>
        <dbReference type="SAM" id="Phobius"/>
    </source>
</evidence>
<feature type="region of interest" description="Disordered" evidence="1">
    <location>
        <begin position="498"/>
        <end position="517"/>
    </location>
</feature>
<keyword evidence="2" id="KW-0812">Transmembrane</keyword>
<dbReference type="EMBL" id="ASPP01004854">
    <property type="protein sequence ID" value="ETO31544.1"/>
    <property type="molecule type" value="Genomic_DNA"/>
</dbReference>
<dbReference type="Gene3D" id="3.30.40.10">
    <property type="entry name" value="Zinc/RING finger domain, C3HC4 (zinc finger)"/>
    <property type="match status" value="1"/>
</dbReference>
<proteinExistence type="predicted"/>
<dbReference type="InterPro" id="IPR013083">
    <property type="entry name" value="Znf_RING/FYVE/PHD"/>
</dbReference>
<dbReference type="Gene3D" id="3.40.50.300">
    <property type="entry name" value="P-loop containing nucleotide triphosphate hydrolases"/>
    <property type="match status" value="1"/>
</dbReference>
<evidence type="ECO:0000259" key="3">
    <source>
        <dbReference type="PROSITE" id="PS51698"/>
    </source>
</evidence>
<dbReference type="CDD" id="cd00882">
    <property type="entry name" value="Ras_like_GTPase"/>
    <property type="match status" value="1"/>
</dbReference>
<dbReference type="Pfam" id="PF04564">
    <property type="entry name" value="U-box"/>
    <property type="match status" value="1"/>
</dbReference>
<feature type="compositionally biased region" description="Low complexity" evidence="1">
    <location>
        <begin position="263"/>
        <end position="287"/>
    </location>
</feature>
<protein>
    <recommendedName>
        <fullName evidence="3">U-box domain-containing protein</fullName>
    </recommendedName>
</protein>
<evidence type="ECO:0000256" key="1">
    <source>
        <dbReference type="SAM" id="MobiDB-lite"/>
    </source>
</evidence>
<keyword evidence="5" id="KW-1185">Reference proteome</keyword>
<feature type="domain" description="U-box" evidence="3">
    <location>
        <begin position="383"/>
        <end position="471"/>
    </location>
</feature>
<dbReference type="GO" id="GO:0016567">
    <property type="term" value="P:protein ubiquitination"/>
    <property type="evidence" value="ECO:0007669"/>
    <property type="project" value="InterPro"/>
</dbReference>
<dbReference type="PANTHER" id="PTHR45958">
    <property type="entry name" value="RING-TYPE E3 UBIQUITIN TRANSFERASE"/>
    <property type="match status" value="1"/>
</dbReference>
<dbReference type="InterPro" id="IPR027417">
    <property type="entry name" value="P-loop_NTPase"/>
</dbReference>
<dbReference type="InterPro" id="IPR052608">
    <property type="entry name" value="U-box_domain_protein"/>
</dbReference>
<dbReference type="InterPro" id="IPR045210">
    <property type="entry name" value="RING-Ubox_PUB"/>
</dbReference>
<organism evidence="4 5">
    <name type="scientific">Reticulomyxa filosa</name>
    <dbReference type="NCBI Taxonomy" id="46433"/>
    <lineage>
        <taxon>Eukaryota</taxon>
        <taxon>Sar</taxon>
        <taxon>Rhizaria</taxon>
        <taxon>Retaria</taxon>
        <taxon>Foraminifera</taxon>
        <taxon>Monothalamids</taxon>
        <taxon>Reticulomyxidae</taxon>
        <taxon>Reticulomyxa</taxon>
    </lineage>
</organism>
<dbReference type="Proteomes" id="UP000023152">
    <property type="component" value="Unassembled WGS sequence"/>
</dbReference>
<feature type="compositionally biased region" description="Polar residues" evidence="1">
    <location>
        <begin position="322"/>
        <end position="337"/>
    </location>
</feature>
<feature type="region of interest" description="Disordered" evidence="1">
    <location>
        <begin position="256"/>
        <end position="347"/>
    </location>
</feature>